<dbReference type="GO" id="GO:0016757">
    <property type="term" value="F:glycosyltransferase activity"/>
    <property type="evidence" value="ECO:0007669"/>
    <property type="project" value="UniProtKB-KW"/>
</dbReference>
<dbReference type="SUPFAM" id="SSF53448">
    <property type="entry name" value="Nucleotide-diphospho-sugar transferases"/>
    <property type="match status" value="1"/>
</dbReference>
<dbReference type="Pfam" id="PF00535">
    <property type="entry name" value="Glycos_transf_2"/>
    <property type="match status" value="1"/>
</dbReference>
<organism evidence="2 3">
    <name type="scientific">Chryseobacterium tructae</name>
    <dbReference type="NCBI Taxonomy" id="1037380"/>
    <lineage>
        <taxon>Bacteria</taxon>
        <taxon>Pseudomonadati</taxon>
        <taxon>Bacteroidota</taxon>
        <taxon>Flavobacteriia</taxon>
        <taxon>Flavobacteriales</taxon>
        <taxon>Weeksellaceae</taxon>
        <taxon>Chryseobacterium group</taxon>
        <taxon>Chryseobacterium</taxon>
    </lineage>
</organism>
<evidence type="ECO:0000259" key="1">
    <source>
        <dbReference type="Pfam" id="PF00535"/>
    </source>
</evidence>
<keyword evidence="2" id="KW-0328">Glycosyltransferase</keyword>
<evidence type="ECO:0000313" key="2">
    <source>
        <dbReference type="EMBL" id="MFC3755985.1"/>
    </source>
</evidence>
<proteinExistence type="predicted"/>
<keyword evidence="2" id="KW-0808">Transferase</keyword>
<name>A0ABV7XW75_9FLAO</name>
<reference evidence="3" key="1">
    <citation type="journal article" date="2019" name="Int. J. Syst. Evol. Microbiol.">
        <title>The Global Catalogue of Microorganisms (GCM) 10K type strain sequencing project: providing services to taxonomists for standard genome sequencing and annotation.</title>
        <authorList>
            <consortium name="The Broad Institute Genomics Platform"/>
            <consortium name="The Broad Institute Genome Sequencing Center for Infectious Disease"/>
            <person name="Wu L."/>
            <person name="Ma J."/>
        </authorList>
    </citation>
    <scope>NUCLEOTIDE SEQUENCE [LARGE SCALE GENOMIC DNA]</scope>
    <source>
        <strain evidence="3">CECT 7798</strain>
    </source>
</reference>
<dbReference type="Proteomes" id="UP001595735">
    <property type="component" value="Unassembled WGS sequence"/>
</dbReference>
<accession>A0ABV7XW75</accession>
<evidence type="ECO:0000313" key="3">
    <source>
        <dbReference type="Proteomes" id="UP001595735"/>
    </source>
</evidence>
<dbReference type="Gene3D" id="3.90.550.10">
    <property type="entry name" value="Spore Coat Polysaccharide Biosynthesis Protein SpsA, Chain A"/>
    <property type="match status" value="1"/>
</dbReference>
<sequence>MILFGIVTYKEIFWECKTFQTLLHSFRKNKKEDEKIHVFVFDNTDVDTWNLILPSFDDIKLYYIHNKTNPGISFAYNSIAEYAKNEGINYITFLDQDTELPLNFYEVYSNSCLTNQPLYAPKIYAGGKLVSPSRYVNFRSVLFDEITEKELPLQKISCINTGMMIKTETFFMNKGYNPSLRLDFCDHEFIERLSHFNINMSILQVKINQNFSFLENTKQQDISRYRLFVRDLKVYAKSSGKETKMFFYVDLPRLLKLTFRHKTFAFFKIRLGISN</sequence>
<dbReference type="InterPro" id="IPR029044">
    <property type="entry name" value="Nucleotide-diphossugar_trans"/>
</dbReference>
<keyword evidence="3" id="KW-1185">Reference proteome</keyword>
<feature type="domain" description="Glycosyltransferase 2-like" evidence="1">
    <location>
        <begin position="6"/>
        <end position="114"/>
    </location>
</feature>
<protein>
    <submittedName>
        <fullName evidence="2">Glycosyltransferase</fullName>
        <ecNumber evidence="2">2.4.-.-</ecNumber>
    </submittedName>
</protein>
<dbReference type="EC" id="2.4.-.-" evidence="2"/>
<gene>
    <name evidence="2" type="ORF">ACFONJ_08420</name>
</gene>
<dbReference type="InterPro" id="IPR001173">
    <property type="entry name" value="Glyco_trans_2-like"/>
</dbReference>
<dbReference type="EMBL" id="JBHRYO010000002">
    <property type="protein sequence ID" value="MFC3755985.1"/>
    <property type="molecule type" value="Genomic_DNA"/>
</dbReference>
<comment type="caution">
    <text evidence="2">The sequence shown here is derived from an EMBL/GenBank/DDBJ whole genome shotgun (WGS) entry which is preliminary data.</text>
</comment>
<dbReference type="RefSeq" id="WP_290296158.1">
    <property type="nucleotide sequence ID" value="NZ_JAUFQR010000001.1"/>
</dbReference>